<dbReference type="AlphaFoldDB" id="A0A382N6N4"/>
<reference evidence="2" key="1">
    <citation type="submission" date="2018-05" db="EMBL/GenBank/DDBJ databases">
        <authorList>
            <person name="Lanie J.A."/>
            <person name="Ng W.-L."/>
            <person name="Kazmierczak K.M."/>
            <person name="Andrzejewski T.M."/>
            <person name="Davidsen T.M."/>
            <person name="Wayne K.J."/>
            <person name="Tettelin H."/>
            <person name="Glass J.I."/>
            <person name="Rusch D."/>
            <person name="Podicherti R."/>
            <person name="Tsui H.-C.T."/>
            <person name="Winkler M.E."/>
        </authorList>
    </citation>
    <scope>NUCLEOTIDE SEQUENCE</scope>
</reference>
<evidence type="ECO:0000256" key="1">
    <source>
        <dbReference type="SAM" id="Phobius"/>
    </source>
</evidence>
<gene>
    <name evidence="2" type="ORF">METZ01_LOCUS309667</name>
</gene>
<protein>
    <submittedName>
        <fullName evidence="2">Uncharacterized protein</fullName>
    </submittedName>
</protein>
<evidence type="ECO:0000313" key="2">
    <source>
        <dbReference type="EMBL" id="SVC56813.1"/>
    </source>
</evidence>
<accession>A0A382N6N4</accession>
<feature type="transmembrane region" description="Helical" evidence="1">
    <location>
        <begin position="6"/>
        <end position="30"/>
    </location>
</feature>
<organism evidence="2">
    <name type="scientific">marine metagenome</name>
    <dbReference type="NCBI Taxonomy" id="408172"/>
    <lineage>
        <taxon>unclassified sequences</taxon>
        <taxon>metagenomes</taxon>
        <taxon>ecological metagenomes</taxon>
    </lineage>
</organism>
<keyword evidence="1" id="KW-0812">Transmembrane</keyword>
<feature type="transmembrane region" description="Helical" evidence="1">
    <location>
        <begin position="115"/>
        <end position="134"/>
    </location>
</feature>
<proteinExistence type="predicted"/>
<feature type="transmembrane region" description="Helical" evidence="1">
    <location>
        <begin position="42"/>
        <end position="62"/>
    </location>
</feature>
<sequence>MSEYEIWSLTYSNGIGLSIGFAAMSFLLWVGFRLAKGAADTGANLISKIVVLIFNGCIYMGLLTNMAFGRFNFDNTAGQLSELQTGGGSLTTASQGFVLWRDVSGAPVFSLIPDLVPGIFVLSAALVVIFTLFIKKND</sequence>
<name>A0A382N6N4_9ZZZZ</name>
<dbReference type="EMBL" id="UINC01098358">
    <property type="protein sequence ID" value="SVC56813.1"/>
    <property type="molecule type" value="Genomic_DNA"/>
</dbReference>
<keyword evidence="1" id="KW-1133">Transmembrane helix</keyword>
<keyword evidence="1" id="KW-0472">Membrane</keyword>